<dbReference type="HOGENOM" id="CLU_2003900_0_0_1"/>
<dbReference type="EMBL" id="KE720894">
    <property type="protein sequence ID" value="ERF74141.1"/>
    <property type="molecule type" value="Genomic_DNA"/>
</dbReference>
<protein>
    <submittedName>
        <fullName evidence="1">Uncharacterized protein</fullName>
    </submittedName>
</protein>
<sequence length="124" mass="14033">MVFLLHLKAYAYTNRTTRHEKAEDAEDIKFILTCLIRKHQRASREQRAWAMPDRFWSKFACDYPDQEANLYAVGLLRGQAPSSGVVSTTSQVLKGKDVDEAFHFSAEASATQEYEDFAASILGP</sequence>
<dbReference type="AlphaFoldDB" id="U1GQB9"/>
<dbReference type="Proteomes" id="UP000019373">
    <property type="component" value="Unassembled WGS sequence"/>
</dbReference>
<reference evidence="2" key="1">
    <citation type="journal article" date="2014" name="BMC Genomics">
        <title>Genome characteristics reveal the impact of lichenization on lichen-forming fungus Endocarpon pusillum Hedwig (Verrucariales, Ascomycota).</title>
        <authorList>
            <person name="Wang Y.-Y."/>
            <person name="Liu B."/>
            <person name="Zhang X.-Y."/>
            <person name="Zhou Q.-M."/>
            <person name="Zhang T."/>
            <person name="Li H."/>
            <person name="Yu Y.-F."/>
            <person name="Zhang X.-L."/>
            <person name="Hao X.-Y."/>
            <person name="Wang M."/>
            <person name="Wang L."/>
            <person name="Wei J.-C."/>
        </authorList>
    </citation>
    <scope>NUCLEOTIDE SEQUENCE [LARGE SCALE GENOMIC DNA]</scope>
    <source>
        <strain evidence="2">Z07020 / HMAS-L-300199</strain>
    </source>
</reference>
<gene>
    <name evidence="1" type="ORF">EPUS_08880</name>
</gene>
<keyword evidence="2" id="KW-1185">Reference proteome</keyword>
<dbReference type="OrthoDB" id="10544639at2759"/>
<evidence type="ECO:0000313" key="2">
    <source>
        <dbReference type="Proteomes" id="UP000019373"/>
    </source>
</evidence>
<proteinExistence type="predicted"/>
<evidence type="ECO:0000313" key="1">
    <source>
        <dbReference type="EMBL" id="ERF74141.1"/>
    </source>
</evidence>
<dbReference type="RefSeq" id="XP_007800192.1">
    <property type="nucleotide sequence ID" value="XM_007802001.1"/>
</dbReference>
<organism evidence="1 2">
    <name type="scientific">Endocarpon pusillum (strain Z07020 / HMAS-L-300199)</name>
    <name type="common">Lichen-forming fungus</name>
    <dbReference type="NCBI Taxonomy" id="1263415"/>
    <lineage>
        <taxon>Eukaryota</taxon>
        <taxon>Fungi</taxon>
        <taxon>Dikarya</taxon>
        <taxon>Ascomycota</taxon>
        <taxon>Pezizomycotina</taxon>
        <taxon>Eurotiomycetes</taxon>
        <taxon>Chaetothyriomycetidae</taxon>
        <taxon>Verrucariales</taxon>
        <taxon>Verrucariaceae</taxon>
        <taxon>Endocarpon</taxon>
    </lineage>
</organism>
<accession>U1GQB9</accession>
<dbReference type="GeneID" id="19243720"/>
<name>U1GQB9_ENDPU</name>